<dbReference type="InterPro" id="IPR019455">
    <property type="entry name" value="Acetolactate_synth_ssu_C"/>
</dbReference>
<comment type="function">
    <text evidence="8">Catalyzes the conversion of 2 pyruvate molecules into acetolactate in the first common step of the biosynthetic pathway of the branched-amino acids such as leucine, isoleucine, and valine.</text>
</comment>
<evidence type="ECO:0000256" key="4">
    <source>
        <dbReference type="ARBA" id="ARBA00011744"/>
    </source>
</evidence>
<dbReference type="NCBIfam" id="NF008864">
    <property type="entry name" value="PRK11895.1"/>
    <property type="match status" value="1"/>
</dbReference>
<dbReference type="GO" id="GO:0005829">
    <property type="term" value="C:cytosol"/>
    <property type="evidence" value="ECO:0007669"/>
    <property type="project" value="TreeGrafter"/>
</dbReference>
<keyword evidence="8" id="KW-0808">Transferase</keyword>
<dbReference type="GO" id="GO:0009097">
    <property type="term" value="P:isoleucine biosynthetic process"/>
    <property type="evidence" value="ECO:0007669"/>
    <property type="project" value="UniProtKB-UniRule"/>
</dbReference>
<evidence type="ECO:0000256" key="5">
    <source>
        <dbReference type="ARBA" id="ARBA00022605"/>
    </source>
</evidence>
<dbReference type="SUPFAM" id="SSF55021">
    <property type="entry name" value="ACT-like"/>
    <property type="match status" value="2"/>
</dbReference>
<comment type="caution">
    <text evidence="10">The sequence shown here is derived from an EMBL/GenBank/DDBJ whole genome shotgun (WGS) entry which is preliminary data.</text>
</comment>
<comment type="pathway">
    <text evidence="1 8">Amino-acid biosynthesis; L-isoleucine biosynthesis; L-isoleucine from 2-oxobutanoate: step 1/4.</text>
</comment>
<name>A0AB34X042_9ACTO</name>
<dbReference type="Gene3D" id="3.30.70.260">
    <property type="match status" value="1"/>
</dbReference>
<dbReference type="Proteomes" id="UP000070572">
    <property type="component" value="Unassembled WGS sequence"/>
</dbReference>
<reference evidence="10 11" key="1">
    <citation type="submission" date="2016-01" db="EMBL/GenBank/DDBJ databases">
        <authorList>
            <person name="Mitreva M."/>
            <person name="Pepin K.H."/>
            <person name="Mihindukulasuriya K.A."/>
            <person name="Fulton R."/>
            <person name="Fronick C."/>
            <person name="O'Laughlin M."/>
            <person name="Miner T."/>
            <person name="Herter B."/>
            <person name="Rosa B.A."/>
            <person name="Cordes M."/>
            <person name="Tomlinson C."/>
            <person name="Wollam A."/>
            <person name="Palsikar V.B."/>
            <person name="Mardis E.R."/>
            <person name="Wilson R.K."/>
        </authorList>
    </citation>
    <scope>NUCLEOTIDE SEQUENCE [LARGE SCALE GENOMIC DNA]</scope>
    <source>
        <strain evidence="10 11">DNF00696</strain>
    </source>
</reference>
<dbReference type="GO" id="GO:0003984">
    <property type="term" value="F:acetolactate synthase activity"/>
    <property type="evidence" value="ECO:0007669"/>
    <property type="project" value="UniProtKB-UniRule"/>
</dbReference>
<feature type="domain" description="ACT" evidence="9">
    <location>
        <begin position="9"/>
        <end position="83"/>
    </location>
</feature>
<dbReference type="GO" id="GO:1990610">
    <property type="term" value="F:acetolactate synthase regulator activity"/>
    <property type="evidence" value="ECO:0007669"/>
    <property type="project" value="UniProtKB-UniRule"/>
</dbReference>
<evidence type="ECO:0000256" key="2">
    <source>
        <dbReference type="ARBA" id="ARBA00005025"/>
    </source>
</evidence>
<dbReference type="InterPro" id="IPR045865">
    <property type="entry name" value="ACT-like_dom_sf"/>
</dbReference>
<dbReference type="PANTHER" id="PTHR30239:SF0">
    <property type="entry name" value="ACETOLACTATE SYNTHASE SMALL SUBUNIT 1, CHLOROPLASTIC"/>
    <property type="match status" value="1"/>
</dbReference>
<dbReference type="InterPro" id="IPR054480">
    <property type="entry name" value="AHAS_small-like_ACT"/>
</dbReference>
<accession>A0AB34X042</accession>
<evidence type="ECO:0000313" key="10">
    <source>
        <dbReference type="EMBL" id="KXB81148.1"/>
    </source>
</evidence>
<keyword evidence="6 8" id="KW-0100">Branched-chain amino acid biosynthesis</keyword>
<dbReference type="Gene3D" id="3.30.70.1150">
    <property type="entry name" value="ACT-like. Chain A, domain 2"/>
    <property type="match status" value="1"/>
</dbReference>
<comment type="similarity">
    <text evidence="3 8">Belongs to the acetolactate synthase small subunit family.</text>
</comment>
<evidence type="ECO:0000256" key="7">
    <source>
        <dbReference type="ARBA" id="ARBA00048670"/>
    </source>
</evidence>
<keyword evidence="5 8" id="KW-0028">Amino-acid biosynthesis</keyword>
<dbReference type="CDD" id="cd04878">
    <property type="entry name" value="ACT_AHAS"/>
    <property type="match status" value="1"/>
</dbReference>
<dbReference type="InterPro" id="IPR027271">
    <property type="entry name" value="Acetolactate_synth/TF_NikR_C"/>
</dbReference>
<dbReference type="Pfam" id="PF10369">
    <property type="entry name" value="ALS_ss_C"/>
    <property type="match status" value="1"/>
</dbReference>
<evidence type="ECO:0000256" key="8">
    <source>
        <dbReference type="RuleBase" id="RU368092"/>
    </source>
</evidence>
<comment type="catalytic activity">
    <reaction evidence="7 8">
        <text>2 pyruvate + H(+) = (2S)-2-acetolactate + CO2</text>
        <dbReference type="Rhea" id="RHEA:25249"/>
        <dbReference type="ChEBI" id="CHEBI:15361"/>
        <dbReference type="ChEBI" id="CHEBI:15378"/>
        <dbReference type="ChEBI" id="CHEBI:16526"/>
        <dbReference type="ChEBI" id="CHEBI:58476"/>
        <dbReference type="EC" id="2.2.1.6"/>
    </reaction>
</comment>
<evidence type="ECO:0000256" key="1">
    <source>
        <dbReference type="ARBA" id="ARBA00004974"/>
    </source>
</evidence>
<dbReference type="PROSITE" id="PS51671">
    <property type="entry name" value="ACT"/>
    <property type="match status" value="1"/>
</dbReference>
<gene>
    <name evidence="10" type="ORF">HMPREF1862_00872</name>
</gene>
<evidence type="ECO:0000256" key="3">
    <source>
        <dbReference type="ARBA" id="ARBA00006341"/>
    </source>
</evidence>
<proteinExistence type="inferred from homology"/>
<evidence type="ECO:0000256" key="6">
    <source>
        <dbReference type="ARBA" id="ARBA00023304"/>
    </source>
</evidence>
<dbReference type="GO" id="GO:0009099">
    <property type="term" value="P:L-valine biosynthetic process"/>
    <property type="evidence" value="ECO:0007669"/>
    <property type="project" value="UniProtKB-UniRule"/>
</dbReference>
<comment type="subunit">
    <text evidence="4 8">Dimer of large and small chains.</text>
</comment>
<dbReference type="EC" id="2.2.1.6" evidence="8"/>
<evidence type="ECO:0000259" key="9">
    <source>
        <dbReference type="PROSITE" id="PS51671"/>
    </source>
</evidence>
<dbReference type="PANTHER" id="PTHR30239">
    <property type="entry name" value="ACETOLACTATE SYNTHASE SMALL SUBUNIT"/>
    <property type="match status" value="1"/>
</dbReference>
<dbReference type="AlphaFoldDB" id="A0AB34X042"/>
<protein>
    <recommendedName>
        <fullName evidence="8">Acetolactate synthase small subunit</fullName>
        <shortName evidence="8">AHAS</shortName>
        <shortName evidence="8">ALS</shortName>
        <ecNumber evidence="8">2.2.1.6</ecNumber>
    </recommendedName>
    <alternativeName>
        <fullName evidence="8">Acetohydroxy-acid synthase small subunit</fullName>
    </alternativeName>
</protein>
<dbReference type="Pfam" id="PF22629">
    <property type="entry name" value="ACT_AHAS_ss"/>
    <property type="match status" value="1"/>
</dbReference>
<comment type="pathway">
    <text evidence="2 8">Amino-acid biosynthesis; L-valine biosynthesis; L-valine from pyruvate: step 1/4.</text>
</comment>
<sequence>MIVMDNRHTLSILVQNQPGVLARVAALFTRRAFNIHSLAVGETEEPSISRITVQVDAEDLPFEQVTKQLNKLINVLKVVELHPQDAVTRKFVLFKVQANAQNRSQVLQIVDLFRASVVDVNRESLVIQAAGVQSKLEALMETLAPYGINEIVQSGAVAIGRGPRSITDQLKEK</sequence>
<dbReference type="FunFam" id="3.30.70.260:FF:000001">
    <property type="entry name" value="Acetolactate synthase, small subunit"/>
    <property type="match status" value="1"/>
</dbReference>
<dbReference type="EMBL" id="LSDN01000013">
    <property type="protein sequence ID" value="KXB81148.1"/>
    <property type="molecule type" value="Genomic_DNA"/>
</dbReference>
<dbReference type="InterPro" id="IPR002912">
    <property type="entry name" value="ACT_dom"/>
</dbReference>
<dbReference type="NCBIfam" id="TIGR00119">
    <property type="entry name" value="acolac_sm"/>
    <property type="match status" value="1"/>
</dbReference>
<evidence type="ECO:0000313" key="11">
    <source>
        <dbReference type="Proteomes" id="UP000070572"/>
    </source>
</evidence>
<dbReference type="InterPro" id="IPR039557">
    <property type="entry name" value="AHAS_ACT"/>
</dbReference>
<dbReference type="FunFam" id="3.30.70.1150:FF:000001">
    <property type="entry name" value="Acetolactate synthase small subunit"/>
    <property type="match status" value="1"/>
</dbReference>
<dbReference type="InterPro" id="IPR004789">
    <property type="entry name" value="Acetalactate_synth_ssu"/>
</dbReference>
<organism evidence="10 11">
    <name type="scientific">Varibaculum cambriense</name>
    <dbReference type="NCBI Taxonomy" id="184870"/>
    <lineage>
        <taxon>Bacteria</taxon>
        <taxon>Bacillati</taxon>
        <taxon>Actinomycetota</taxon>
        <taxon>Actinomycetes</taxon>
        <taxon>Actinomycetales</taxon>
        <taxon>Actinomycetaceae</taxon>
        <taxon>Varibaculum</taxon>
    </lineage>
</organism>